<dbReference type="PROSITE" id="PS50157">
    <property type="entry name" value="ZINC_FINGER_C2H2_2"/>
    <property type="match status" value="1"/>
</dbReference>
<sequence>MLWCEMCAETFECEDDWGEHMDECGHWPQCETCSLLFETQLDCHEHMNEADHWAQRFECETCPRAFLSMEAADHHMNVSGHWHPRIGCETCQIKFFTQSSANRHMDIAGHWAPRFGCDSCNKMFRSQEVANQHMTAAGHRAARVGGVHFEIPAQSRKLAVVDQNKLQSPPKTVKTPKSIQTTKTTCPKCGRQFQDENSLKMVRVNTVVNVLKEINVLTILGSSTSTPRFTKDRLSPVLSVRPHIQSPVASAITLKLPLALVPQS</sequence>
<proteinExistence type="predicted"/>
<dbReference type="SMART" id="SM00355">
    <property type="entry name" value="ZnF_C2H2"/>
    <property type="match status" value="5"/>
</dbReference>
<dbReference type="InterPro" id="IPR013087">
    <property type="entry name" value="Znf_C2H2_type"/>
</dbReference>
<evidence type="ECO:0000313" key="8">
    <source>
        <dbReference type="Proteomes" id="UP001141434"/>
    </source>
</evidence>
<dbReference type="PANTHER" id="PTHR24379">
    <property type="entry name" value="KRAB AND ZINC FINGER DOMAIN-CONTAINING"/>
    <property type="match status" value="1"/>
</dbReference>
<name>A0A9W9F0I2_9EURO</name>
<dbReference type="AlphaFoldDB" id="A0A9W9F0I2"/>
<comment type="caution">
    <text evidence="7">The sequence shown here is derived from an EMBL/GenBank/DDBJ whole genome shotgun (WGS) entry which is preliminary data.</text>
</comment>
<keyword evidence="1" id="KW-0479">Metal-binding</keyword>
<keyword evidence="8" id="KW-1185">Reference proteome</keyword>
<evidence type="ECO:0000256" key="3">
    <source>
        <dbReference type="ARBA" id="ARBA00022771"/>
    </source>
</evidence>
<dbReference type="PANTHER" id="PTHR24379:SF121">
    <property type="entry name" value="C2H2-TYPE DOMAIN-CONTAINING PROTEIN"/>
    <property type="match status" value="1"/>
</dbReference>
<feature type="domain" description="C2H2-type" evidence="6">
    <location>
        <begin position="115"/>
        <end position="144"/>
    </location>
</feature>
<reference evidence="7" key="2">
    <citation type="journal article" date="2023" name="IMA Fungus">
        <title>Comparative genomic study of the Penicillium genus elucidates a diverse pangenome and 15 lateral gene transfer events.</title>
        <authorList>
            <person name="Petersen C."/>
            <person name="Sorensen T."/>
            <person name="Nielsen M.R."/>
            <person name="Sondergaard T.E."/>
            <person name="Sorensen J.L."/>
            <person name="Fitzpatrick D.A."/>
            <person name="Frisvad J.C."/>
            <person name="Nielsen K.L."/>
        </authorList>
    </citation>
    <scope>NUCLEOTIDE SEQUENCE</scope>
    <source>
        <strain evidence="7">IBT 34128</strain>
    </source>
</reference>
<accession>A0A9W9F0I2</accession>
<dbReference type="GO" id="GO:0008270">
    <property type="term" value="F:zinc ion binding"/>
    <property type="evidence" value="ECO:0007669"/>
    <property type="project" value="UniProtKB-KW"/>
</dbReference>
<evidence type="ECO:0000256" key="4">
    <source>
        <dbReference type="ARBA" id="ARBA00022833"/>
    </source>
</evidence>
<dbReference type="RefSeq" id="XP_056509555.1">
    <property type="nucleotide sequence ID" value="XM_056656755.1"/>
</dbReference>
<keyword evidence="3 5" id="KW-0863">Zinc-finger</keyword>
<protein>
    <recommendedName>
        <fullName evidence="6">C2H2-type domain-containing protein</fullName>
    </recommendedName>
</protein>
<dbReference type="Proteomes" id="UP001141434">
    <property type="component" value="Unassembled WGS sequence"/>
</dbReference>
<keyword evidence="2" id="KW-0677">Repeat</keyword>
<evidence type="ECO:0000256" key="1">
    <source>
        <dbReference type="ARBA" id="ARBA00022723"/>
    </source>
</evidence>
<dbReference type="OrthoDB" id="6077919at2759"/>
<keyword evidence="4" id="KW-0862">Zinc</keyword>
<dbReference type="GeneID" id="81395924"/>
<gene>
    <name evidence="7" type="ORF">NUU61_006227</name>
</gene>
<evidence type="ECO:0000256" key="2">
    <source>
        <dbReference type="ARBA" id="ARBA00022737"/>
    </source>
</evidence>
<dbReference type="EMBL" id="JAPMSZ010000009">
    <property type="protein sequence ID" value="KAJ5091357.1"/>
    <property type="molecule type" value="Genomic_DNA"/>
</dbReference>
<dbReference type="Pfam" id="PF12874">
    <property type="entry name" value="zf-met"/>
    <property type="match status" value="2"/>
</dbReference>
<dbReference type="PROSITE" id="PS00028">
    <property type="entry name" value="ZINC_FINGER_C2H2_1"/>
    <property type="match status" value="2"/>
</dbReference>
<evidence type="ECO:0000313" key="7">
    <source>
        <dbReference type="EMBL" id="KAJ5091357.1"/>
    </source>
</evidence>
<reference evidence="7" key="1">
    <citation type="submission" date="2022-11" db="EMBL/GenBank/DDBJ databases">
        <authorList>
            <person name="Petersen C."/>
        </authorList>
    </citation>
    <scope>NUCLEOTIDE SEQUENCE</scope>
    <source>
        <strain evidence="7">IBT 34128</strain>
    </source>
</reference>
<dbReference type="Gene3D" id="3.30.160.60">
    <property type="entry name" value="Classic Zinc Finger"/>
    <property type="match status" value="1"/>
</dbReference>
<evidence type="ECO:0000259" key="6">
    <source>
        <dbReference type="PROSITE" id="PS50157"/>
    </source>
</evidence>
<evidence type="ECO:0000256" key="5">
    <source>
        <dbReference type="PROSITE-ProRule" id="PRU00042"/>
    </source>
</evidence>
<organism evidence="7 8">
    <name type="scientific">Penicillium alfredii</name>
    <dbReference type="NCBI Taxonomy" id="1506179"/>
    <lineage>
        <taxon>Eukaryota</taxon>
        <taxon>Fungi</taxon>
        <taxon>Dikarya</taxon>
        <taxon>Ascomycota</taxon>
        <taxon>Pezizomycotina</taxon>
        <taxon>Eurotiomycetes</taxon>
        <taxon>Eurotiomycetidae</taxon>
        <taxon>Eurotiales</taxon>
        <taxon>Aspergillaceae</taxon>
        <taxon>Penicillium</taxon>
    </lineage>
</organism>